<keyword evidence="5 7" id="KW-1133">Transmembrane helix</keyword>
<evidence type="ECO:0000256" key="2">
    <source>
        <dbReference type="ARBA" id="ARBA00010430"/>
    </source>
</evidence>
<dbReference type="EMBL" id="JARBJD010000451">
    <property type="protein sequence ID" value="KAK2941912.1"/>
    <property type="molecule type" value="Genomic_DNA"/>
</dbReference>
<feature type="transmembrane region" description="Helical" evidence="7">
    <location>
        <begin position="36"/>
        <end position="58"/>
    </location>
</feature>
<evidence type="ECO:0000256" key="4">
    <source>
        <dbReference type="ARBA" id="ARBA00022824"/>
    </source>
</evidence>
<comment type="caution">
    <text evidence="8">The sequence shown here is derived from an EMBL/GenBank/DDBJ whole genome shotgun (WGS) entry which is preliminary data.</text>
</comment>
<evidence type="ECO:0000256" key="7">
    <source>
        <dbReference type="RuleBase" id="RU365085"/>
    </source>
</evidence>
<organism evidence="8 9">
    <name type="scientific">Blattamonas nauphoetae</name>
    <dbReference type="NCBI Taxonomy" id="2049346"/>
    <lineage>
        <taxon>Eukaryota</taxon>
        <taxon>Metamonada</taxon>
        <taxon>Preaxostyla</taxon>
        <taxon>Oxymonadida</taxon>
        <taxon>Blattamonas</taxon>
    </lineage>
</organism>
<sequence>MRVILRWILIFAAVIALAVFLSKQFPNAPIYVSNPFLVFCEFVVIVVAYILVVSAIGARRCKDYPEEGKEIDKDIKEAQDFYRSKNVTF</sequence>
<reference evidence="8 9" key="1">
    <citation type="journal article" date="2022" name="bioRxiv">
        <title>Genomics of Preaxostyla Flagellates Illuminates Evolutionary Transitions and the Path Towards Mitochondrial Loss.</title>
        <authorList>
            <person name="Novak L.V.F."/>
            <person name="Treitli S.C."/>
            <person name="Pyrih J."/>
            <person name="Halakuc P."/>
            <person name="Pipaliya S.V."/>
            <person name="Vacek V."/>
            <person name="Brzon O."/>
            <person name="Soukal P."/>
            <person name="Eme L."/>
            <person name="Dacks J.B."/>
            <person name="Karnkowska A."/>
            <person name="Elias M."/>
            <person name="Hampl V."/>
        </authorList>
    </citation>
    <scope>NUCLEOTIDE SEQUENCE [LARGE SCALE GENOMIC DNA]</scope>
    <source>
        <strain evidence="8">NAU3</strain>
        <tissue evidence="8">Gut</tissue>
    </source>
</reference>
<keyword evidence="9" id="KW-1185">Reference proteome</keyword>
<evidence type="ECO:0000256" key="5">
    <source>
        <dbReference type="ARBA" id="ARBA00022989"/>
    </source>
</evidence>
<keyword evidence="6 7" id="KW-0472">Membrane</keyword>
<comment type="function">
    <text evidence="7">Stabilizer subunit of the dolichol-phosphate mannose (DPM) synthase complex; tethers catalytic subunit to the ER.</text>
</comment>
<accession>A0ABQ9WQZ1</accession>
<evidence type="ECO:0000256" key="6">
    <source>
        <dbReference type="ARBA" id="ARBA00023136"/>
    </source>
</evidence>
<evidence type="ECO:0000313" key="9">
    <source>
        <dbReference type="Proteomes" id="UP001281761"/>
    </source>
</evidence>
<dbReference type="InterPro" id="IPR013174">
    <property type="entry name" value="DPM3"/>
</dbReference>
<protein>
    <recommendedName>
        <fullName evidence="7">Dolichol-phosphate mannosyltransferase subunit 3</fullName>
    </recommendedName>
</protein>
<comment type="similarity">
    <text evidence="2 7">Belongs to the DPM3 family.</text>
</comment>
<gene>
    <name evidence="8" type="ORF">BLNAU_23176</name>
</gene>
<comment type="pathway">
    <text evidence="7">Protein modification; protein glycosylation.</text>
</comment>
<keyword evidence="3 7" id="KW-0812">Transmembrane</keyword>
<comment type="caution">
    <text evidence="7">Lacks conserved residue(s) required for the propagation of feature annotation.</text>
</comment>
<evidence type="ECO:0000256" key="1">
    <source>
        <dbReference type="ARBA" id="ARBA00004477"/>
    </source>
</evidence>
<comment type="subunit">
    <text evidence="7">Component of the dolichol-phosphate mannose (DPM) synthase complex.</text>
</comment>
<evidence type="ECO:0000313" key="8">
    <source>
        <dbReference type="EMBL" id="KAK2941912.1"/>
    </source>
</evidence>
<name>A0ABQ9WQZ1_9EUKA</name>
<comment type="subcellular location">
    <subcellularLocation>
        <location evidence="1 7">Endoplasmic reticulum membrane</location>
        <topology evidence="1 7">Multi-pass membrane protein</topology>
    </subcellularLocation>
</comment>
<evidence type="ECO:0000256" key="3">
    <source>
        <dbReference type="ARBA" id="ARBA00022692"/>
    </source>
</evidence>
<dbReference type="Pfam" id="PF08285">
    <property type="entry name" value="DPM3"/>
    <property type="match status" value="1"/>
</dbReference>
<dbReference type="Proteomes" id="UP001281761">
    <property type="component" value="Unassembled WGS sequence"/>
</dbReference>
<keyword evidence="4 7" id="KW-0256">Endoplasmic reticulum</keyword>
<proteinExistence type="inferred from homology"/>